<keyword evidence="2" id="KW-1185">Reference proteome</keyword>
<name>A0A811U540_CERCA</name>
<evidence type="ECO:0000313" key="2">
    <source>
        <dbReference type="Proteomes" id="UP000606786"/>
    </source>
</evidence>
<reference evidence="1" key="1">
    <citation type="submission" date="2020-11" db="EMBL/GenBank/DDBJ databases">
        <authorList>
            <person name="Whitehead M."/>
        </authorList>
    </citation>
    <scope>NUCLEOTIDE SEQUENCE</scope>
    <source>
        <strain evidence="1">EGII</strain>
    </source>
</reference>
<accession>A0A811U540</accession>
<evidence type="ECO:0000313" key="1">
    <source>
        <dbReference type="EMBL" id="CAD6994312.1"/>
    </source>
</evidence>
<feature type="non-terminal residue" evidence="1">
    <location>
        <position position="1"/>
    </location>
</feature>
<organism evidence="1 2">
    <name type="scientific">Ceratitis capitata</name>
    <name type="common">Mediterranean fruit fly</name>
    <name type="synonym">Tephritis capitata</name>
    <dbReference type="NCBI Taxonomy" id="7213"/>
    <lineage>
        <taxon>Eukaryota</taxon>
        <taxon>Metazoa</taxon>
        <taxon>Ecdysozoa</taxon>
        <taxon>Arthropoda</taxon>
        <taxon>Hexapoda</taxon>
        <taxon>Insecta</taxon>
        <taxon>Pterygota</taxon>
        <taxon>Neoptera</taxon>
        <taxon>Endopterygota</taxon>
        <taxon>Diptera</taxon>
        <taxon>Brachycera</taxon>
        <taxon>Muscomorpha</taxon>
        <taxon>Tephritoidea</taxon>
        <taxon>Tephritidae</taxon>
        <taxon>Ceratitis</taxon>
        <taxon>Ceratitis</taxon>
    </lineage>
</organism>
<dbReference type="EMBL" id="CAJHJT010000001">
    <property type="protein sequence ID" value="CAD6994312.1"/>
    <property type="molecule type" value="Genomic_DNA"/>
</dbReference>
<gene>
    <name evidence="1" type="ORF">CCAP1982_LOCUS3069</name>
</gene>
<protein>
    <submittedName>
        <fullName evidence="1">(Mediterranean fruit fly) hypothetical protein</fullName>
    </submittedName>
</protein>
<proteinExistence type="predicted"/>
<sequence length="109" mass="12889">PSIKAQQHRTFVTFSGNVMIQTKIKHTKIKKSEEHKVKNELSLKHYTKSALQLMRLKKCQRNFNADDINRLLWAHTSGELQQRKLIHCLKERKKRKLAKIASKRSLIKM</sequence>
<comment type="caution">
    <text evidence="1">The sequence shown here is derived from an EMBL/GenBank/DDBJ whole genome shotgun (WGS) entry which is preliminary data.</text>
</comment>
<dbReference type="Proteomes" id="UP000606786">
    <property type="component" value="Unassembled WGS sequence"/>
</dbReference>
<dbReference type="AlphaFoldDB" id="A0A811U540"/>